<evidence type="ECO:0008006" key="3">
    <source>
        <dbReference type="Google" id="ProtNLM"/>
    </source>
</evidence>
<accession>A0A1I5T5Y1</accession>
<dbReference type="OrthoDB" id="9780343at2"/>
<dbReference type="RefSeq" id="WP_074886147.1">
    <property type="nucleotide sequence ID" value="NZ_FOXO01000008.1"/>
</dbReference>
<dbReference type="AlphaFoldDB" id="A0A1I5T5Y1"/>
<reference evidence="2" key="1">
    <citation type="submission" date="2016-10" db="EMBL/GenBank/DDBJ databases">
        <authorList>
            <person name="Varghese N."/>
            <person name="Submissions S."/>
        </authorList>
    </citation>
    <scope>NUCLEOTIDE SEQUENCE [LARGE SCALE GENOMIC DNA]</scope>
    <source>
        <strain evidence="2">P18</strain>
    </source>
</reference>
<organism evidence="1 2">
    <name type="scientific">Butyrivibrio proteoclasticus</name>
    <dbReference type="NCBI Taxonomy" id="43305"/>
    <lineage>
        <taxon>Bacteria</taxon>
        <taxon>Bacillati</taxon>
        <taxon>Bacillota</taxon>
        <taxon>Clostridia</taxon>
        <taxon>Lachnospirales</taxon>
        <taxon>Lachnospiraceae</taxon>
        <taxon>Butyrivibrio</taxon>
    </lineage>
</organism>
<dbReference type="EMBL" id="FOXO01000008">
    <property type="protein sequence ID" value="SFP78415.1"/>
    <property type="molecule type" value="Genomic_DNA"/>
</dbReference>
<dbReference type="Pfam" id="PF09986">
    <property type="entry name" value="DUF2225"/>
    <property type="match status" value="1"/>
</dbReference>
<sequence length="285" mass="32448">MAGIFSGLEKLGLGNIGGGDLFEDPKKKETVVKKEEPKKKLALVKEEDFLFDKKYKCPVCESEFEAKTVRTGKVRMRAVDIDLRPDYSEVDQNKYDVIGCPECGYAALGRYFTTLNKYQIEDVRVKICMNYRKIDYKEPTYSYEHAKSLYQLALANAVVKKAKNSEKAYICLKTAWVVRGETQRLDESDPEYETKKKENNEQEKELLTNALNGFVMARQSEEFPIAGMDSTTLDYLIAALAMETDQYDIAGKMISEILTSRVANSRIKDKARILKDMLTEKTGAQ</sequence>
<keyword evidence="2" id="KW-1185">Reference proteome</keyword>
<protein>
    <recommendedName>
        <fullName evidence="3">DUF2225 domain-containing protein</fullName>
    </recommendedName>
</protein>
<name>A0A1I5T5Y1_9FIRM</name>
<evidence type="ECO:0000313" key="1">
    <source>
        <dbReference type="EMBL" id="SFP78415.1"/>
    </source>
</evidence>
<proteinExistence type="predicted"/>
<dbReference type="Proteomes" id="UP000182624">
    <property type="component" value="Unassembled WGS sequence"/>
</dbReference>
<evidence type="ECO:0000313" key="2">
    <source>
        <dbReference type="Proteomes" id="UP000182624"/>
    </source>
</evidence>
<gene>
    <name evidence="1" type="ORF">SAMN04487928_10827</name>
</gene>
<dbReference type="InterPro" id="IPR018708">
    <property type="entry name" value="DUF2225"/>
</dbReference>